<reference evidence="1 2" key="1">
    <citation type="submission" date="2018-10" db="EMBL/GenBank/DDBJ databases">
        <title>Genomic Encyclopedia of Archaeal and Bacterial Type Strains, Phase II (KMG-II): from individual species to whole genera.</title>
        <authorList>
            <person name="Goeker M."/>
        </authorList>
    </citation>
    <scope>NUCLEOTIDE SEQUENCE [LARGE SCALE GENOMIC DNA]</scope>
    <source>
        <strain evidence="1 2">DSM 14954</strain>
    </source>
</reference>
<proteinExistence type="predicted"/>
<protein>
    <recommendedName>
        <fullName evidence="3">Outer membrane lipoprotein-sorting protein</fullName>
    </recommendedName>
</protein>
<organism evidence="1 2">
    <name type="scientific">Solirubrobacter pauli</name>
    <dbReference type="NCBI Taxonomy" id="166793"/>
    <lineage>
        <taxon>Bacteria</taxon>
        <taxon>Bacillati</taxon>
        <taxon>Actinomycetota</taxon>
        <taxon>Thermoleophilia</taxon>
        <taxon>Solirubrobacterales</taxon>
        <taxon>Solirubrobacteraceae</taxon>
        <taxon>Solirubrobacter</taxon>
    </lineage>
</organism>
<dbReference type="Gene3D" id="2.50.20.10">
    <property type="entry name" value="Lipoprotein localisation LolA/LolB/LppX"/>
    <property type="match status" value="1"/>
</dbReference>
<name>A0A660L9T0_9ACTN</name>
<evidence type="ECO:0000313" key="1">
    <source>
        <dbReference type="EMBL" id="RKQ90593.1"/>
    </source>
</evidence>
<sequence length="263" mass="29192">MNLDAYMDSFGRDLTRAARTRRRRAGRRLALAVPIAVAATAAAIVVPGGGGTVDAIAAARAALAPTGEIVHMKIRMTLPGNRPGSETEQWYAADPVRWRTRQVLRGAGRIEIASSDDRLRVYNARRDVVTIYDDAKLATGPNLFGTDPASDLREQLAKGDVRDEGVVRFDGRDARRLVQEVKHDGFTQRFVYYADPTTFAPLAGQLTILRKHGKALRGPEYRVTVYERLPLNEQTEALLKLDKTPSTRYVWSPRIAARPTRGR</sequence>
<accession>A0A660L9T0</accession>
<dbReference type="RefSeq" id="WP_121247467.1">
    <property type="nucleotide sequence ID" value="NZ_RBIL01000001.1"/>
</dbReference>
<dbReference type="Proteomes" id="UP000278962">
    <property type="component" value="Unassembled WGS sequence"/>
</dbReference>
<dbReference type="EMBL" id="RBIL01000001">
    <property type="protein sequence ID" value="RKQ90593.1"/>
    <property type="molecule type" value="Genomic_DNA"/>
</dbReference>
<dbReference type="AlphaFoldDB" id="A0A660L9T0"/>
<keyword evidence="2" id="KW-1185">Reference proteome</keyword>
<evidence type="ECO:0008006" key="3">
    <source>
        <dbReference type="Google" id="ProtNLM"/>
    </source>
</evidence>
<gene>
    <name evidence="1" type="ORF">C8N24_0405</name>
</gene>
<evidence type="ECO:0000313" key="2">
    <source>
        <dbReference type="Proteomes" id="UP000278962"/>
    </source>
</evidence>
<comment type="caution">
    <text evidence="1">The sequence shown here is derived from an EMBL/GenBank/DDBJ whole genome shotgun (WGS) entry which is preliminary data.</text>
</comment>